<proteinExistence type="predicted"/>
<evidence type="ECO:0000313" key="1">
    <source>
        <dbReference type="EMBL" id="MEM0542276.1"/>
    </source>
</evidence>
<organism evidence="1 2">
    <name type="scientific">Flavobacterium aureirubrum</name>
    <dbReference type="NCBI Taxonomy" id="3133147"/>
    <lineage>
        <taxon>Bacteria</taxon>
        <taxon>Pseudomonadati</taxon>
        <taxon>Bacteroidota</taxon>
        <taxon>Flavobacteriia</taxon>
        <taxon>Flavobacteriales</taxon>
        <taxon>Flavobacteriaceae</taxon>
        <taxon>Flavobacterium</taxon>
    </lineage>
</organism>
<evidence type="ECO:0000313" key="2">
    <source>
        <dbReference type="Proteomes" id="UP001460072"/>
    </source>
</evidence>
<sequence>MKLRIPFFCTLAFTFFIVPVFSQITITNVAEIAKIKQGTTFFAMSDPNSPKAKVYVELIKKAWNFSKVDCIKYTDVEKNIAPNNSFVTITANMTNSTNAAAPTETHVYLELWTTNGKFKYDPKKRKHFNQADKITIATLELFPDFTTQNNPSTLYKMDYDAVGNLKNWGKGVVYNYVQELNRLLLKAEERSFKTPIVTKEELRKVASQTLFIPEYVLVKYNKNNKDESSKQEEKELLKDIPFSCQIIPDAALNDKIVTTETPFYYLLFVKTIEDKMITITNAATGEIVYMAYDSIVSNFKTADLKDIQKAIVKNK</sequence>
<comment type="caution">
    <text evidence="1">The sequence shown here is derived from an EMBL/GenBank/DDBJ whole genome shotgun (WGS) entry which is preliminary data.</text>
</comment>
<reference evidence="1 2" key="1">
    <citation type="submission" date="2024-03" db="EMBL/GenBank/DDBJ databases">
        <title>Two novel species of the genus Flavobacterium exhibiting potentially degradation of complex polysaccharides.</title>
        <authorList>
            <person name="Lian X."/>
        </authorList>
    </citation>
    <scope>NUCLEOTIDE SEQUENCE [LARGE SCALE GENOMIC DNA]</scope>
    <source>
        <strain evidence="2">j3</strain>
    </source>
</reference>
<dbReference type="EMBL" id="JBCGDO010000006">
    <property type="protein sequence ID" value="MEM0542276.1"/>
    <property type="molecule type" value="Genomic_DNA"/>
</dbReference>
<dbReference type="Proteomes" id="UP001460072">
    <property type="component" value="Unassembled WGS sequence"/>
</dbReference>
<dbReference type="RefSeq" id="WP_342695497.1">
    <property type="nucleotide sequence ID" value="NZ_JBCGDO010000006.1"/>
</dbReference>
<keyword evidence="2" id="KW-1185">Reference proteome</keyword>
<protein>
    <submittedName>
        <fullName evidence="1">Uncharacterized protein</fullName>
    </submittedName>
</protein>
<gene>
    <name evidence="1" type="ORF">WFZ85_06585</name>
</gene>
<name>A0ABU9N4F4_9FLAO</name>
<accession>A0ABU9N4F4</accession>